<evidence type="ECO:0000256" key="9">
    <source>
        <dbReference type="ARBA" id="ARBA00022777"/>
    </source>
</evidence>
<dbReference type="GO" id="GO:0009398">
    <property type="term" value="P:FMN biosynthetic process"/>
    <property type="evidence" value="ECO:0007669"/>
    <property type="project" value="UniProtKB-UniRule"/>
</dbReference>
<dbReference type="EC" id="2.7.1.26" evidence="15"/>
<dbReference type="InterPro" id="IPR015865">
    <property type="entry name" value="Riboflavin_kinase_bac/euk"/>
</dbReference>
<keyword evidence="8 15" id="KW-0547">Nucleotide-binding</keyword>
<dbReference type="GO" id="GO:0008531">
    <property type="term" value="F:riboflavin kinase activity"/>
    <property type="evidence" value="ECO:0007669"/>
    <property type="project" value="UniProtKB-UniRule"/>
</dbReference>
<dbReference type="Gene3D" id="2.40.30.30">
    <property type="entry name" value="Riboflavin kinase-like"/>
    <property type="match status" value="1"/>
</dbReference>
<evidence type="ECO:0000256" key="12">
    <source>
        <dbReference type="ARBA" id="ARBA00023268"/>
    </source>
</evidence>
<comment type="pathway">
    <text evidence="2 15">Cofactor biosynthesis; FAD biosynthesis; FAD from FMN: step 1/1.</text>
</comment>
<dbReference type="Pfam" id="PF01687">
    <property type="entry name" value="Flavokinase"/>
    <property type="match status" value="1"/>
</dbReference>
<dbReference type="GO" id="GO:0006747">
    <property type="term" value="P:FAD biosynthetic process"/>
    <property type="evidence" value="ECO:0007669"/>
    <property type="project" value="UniProtKB-UniRule"/>
</dbReference>
<reference evidence="17" key="1">
    <citation type="submission" date="2020-02" db="EMBL/GenBank/DDBJ databases">
        <authorList>
            <person name="Meier V. D."/>
        </authorList>
    </citation>
    <scope>NUCLEOTIDE SEQUENCE</scope>
    <source>
        <strain evidence="17">AVDCRST_MAG90</strain>
    </source>
</reference>
<evidence type="ECO:0000259" key="16">
    <source>
        <dbReference type="SMART" id="SM00904"/>
    </source>
</evidence>
<dbReference type="PANTHER" id="PTHR22749:SF6">
    <property type="entry name" value="RIBOFLAVIN KINASE"/>
    <property type="match status" value="1"/>
</dbReference>
<dbReference type="InterPro" id="IPR023465">
    <property type="entry name" value="Riboflavin_kinase_dom_sf"/>
</dbReference>
<proteinExistence type="inferred from homology"/>
<dbReference type="NCBIfam" id="NF004159">
    <property type="entry name" value="PRK05627.1-2"/>
    <property type="match status" value="1"/>
</dbReference>
<comment type="similarity">
    <text evidence="15">Belongs to the ribF family.</text>
</comment>
<dbReference type="InterPro" id="IPR014729">
    <property type="entry name" value="Rossmann-like_a/b/a_fold"/>
</dbReference>
<dbReference type="InterPro" id="IPR002606">
    <property type="entry name" value="Riboflavin_kinase_bac"/>
</dbReference>
<dbReference type="SUPFAM" id="SSF82114">
    <property type="entry name" value="Riboflavin kinase-like"/>
    <property type="match status" value="1"/>
</dbReference>
<protein>
    <recommendedName>
        <fullName evidence="15">Riboflavin biosynthesis protein</fullName>
    </recommendedName>
    <domain>
        <recommendedName>
            <fullName evidence="15">Riboflavin kinase</fullName>
            <ecNumber evidence="15">2.7.1.26</ecNumber>
        </recommendedName>
        <alternativeName>
            <fullName evidence="15">Flavokinase</fullName>
        </alternativeName>
    </domain>
    <domain>
        <recommendedName>
            <fullName evidence="15">FMN adenylyltransferase</fullName>
            <ecNumber evidence="15">2.7.7.2</ecNumber>
        </recommendedName>
        <alternativeName>
            <fullName evidence="15">FAD pyrophosphorylase</fullName>
        </alternativeName>
        <alternativeName>
            <fullName evidence="15">FAD synthase</fullName>
        </alternativeName>
    </domain>
</protein>
<dbReference type="CDD" id="cd02064">
    <property type="entry name" value="FAD_synthetase_N"/>
    <property type="match status" value="1"/>
</dbReference>
<dbReference type="PANTHER" id="PTHR22749">
    <property type="entry name" value="RIBOFLAVIN KINASE/FMN ADENYLYLTRANSFERASE"/>
    <property type="match status" value="1"/>
</dbReference>
<keyword evidence="7 15" id="KW-0548">Nucleotidyltransferase</keyword>
<keyword evidence="10 15" id="KW-0274">FAD</keyword>
<evidence type="ECO:0000256" key="4">
    <source>
        <dbReference type="ARBA" id="ARBA00022630"/>
    </source>
</evidence>
<dbReference type="Pfam" id="PF06574">
    <property type="entry name" value="FAD_syn"/>
    <property type="match status" value="1"/>
</dbReference>
<dbReference type="AlphaFoldDB" id="A0A6J4LKJ9"/>
<evidence type="ECO:0000256" key="7">
    <source>
        <dbReference type="ARBA" id="ARBA00022695"/>
    </source>
</evidence>
<sequence>MAAHLTHGTGAAGFAVCRERDAVPDALRRAVVAIGNFDGVHRGHQRLLEIAGEAARRAGRPAIVLTFEPHPRSFFAPDRPVFRLTPEPVKLAVLARLGLGGVVLRRFDGALAATSAQDFAQHLLFEELGAAAVVVGHDFHYGKGRQGTPATLAAFCAERGVPCHIVEAVSLAGEAISSSAVRRALEEGEIGRANRLLGYGWFVMGEVRHGEKRGRTLGYPTANLRLGEDSRLRHGIYAVRMALEAGRVLGGVASFGRRPTFDDGAPLLEIFAFDFSGDLYGREIQVEFVDWIRGEEKFDSAEALVRRMDEDSRQARERLVRAQGEGLPSMIG</sequence>
<dbReference type="UniPathway" id="UPA00277">
    <property type="reaction ID" value="UER00407"/>
</dbReference>
<dbReference type="InterPro" id="IPR023468">
    <property type="entry name" value="Riboflavin_kinase"/>
</dbReference>
<dbReference type="GO" id="GO:0003919">
    <property type="term" value="F:FMN adenylyltransferase activity"/>
    <property type="evidence" value="ECO:0007669"/>
    <property type="project" value="UniProtKB-UniRule"/>
</dbReference>
<dbReference type="SUPFAM" id="SSF52374">
    <property type="entry name" value="Nucleotidylyl transferase"/>
    <property type="match status" value="1"/>
</dbReference>
<evidence type="ECO:0000256" key="13">
    <source>
        <dbReference type="ARBA" id="ARBA00047880"/>
    </source>
</evidence>
<evidence type="ECO:0000256" key="2">
    <source>
        <dbReference type="ARBA" id="ARBA00004726"/>
    </source>
</evidence>
<evidence type="ECO:0000256" key="5">
    <source>
        <dbReference type="ARBA" id="ARBA00022643"/>
    </source>
</evidence>
<dbReference type="NCBIfam" id="TIGR00083">
    <property type="entry name" value="ribF"/>
    <property type="match status" value="1"/>
</dbReference>
<evidence type="ECO:0000256" key="1">
    <source>
        <dbReference type="ARBA" id="ARBA00002121"/>
    </source>
</evidence>
<keyword evidence="11 15" id="KW-0067">ATP-binding</keyword>
<dbReference type="SMART" id="SM00904">
    <property type="entry name" value="Flavokinase"/>
    <property type="match status" value="1"/>
</dbReference>
<name>A0A6J4LKJ9_9HYPH</name>
<dbReference type="Gene3D" id="3.40.50.620">
    <property type="entry name" value="HUPs"/>
    <property type="match status" value="1"/>
</dbReference>
<dbReference type="PIRSF" id="PIRSF004491">
    <property type="entry name" value="FAD_Synth"/>
    <property type="match status" value="1"/>
</dbReference>
<evidence type="ECO:0000256" key="10">
    <source>
        <dbReference type="ARBA" id="ARBA00022827"/>
    </source>
</evidence>
<accession>A0A6J4LKJ9</accession>
<keyword evidence="4 15" id="KW-0285">Flavoprotein</keyword>
<dbReference type="UniPathway" id="UPA00276">
    <property type="reaction ID" value="UER00406"/>
</dbReference>
<comment type="catalytic activity">
    <reaction evidence="13 15">
        <text>riboflavin + ATP = FMN + ADP + H(+)</text>
        <dbReference type="Rhea" id="RHEA:14357"/>
        <dbReference type="ChEBI" id="CHEBI:15378"/>
        <dbReference type="ChEBI" id="CHEBI:30616"/>
        <dbReference type="ChEBI" id="CHEBI:57986"/>
        <dbReference type="ChEBI" id="CHEBI:58210"/>
        <dbReference type="ChEBI" id="CHEBI:456216"/>
        <dbReference type="EC" id="2.7.1.26"/>
    </reaction>
</comment>
<comment type="pathway">
    <text evidence="3 15">Cofactor biosynthesis; FMN biosynthesis; FMN from riboflavin (ATP route): step 1/1.</text>
</comment>
<evidence type="ECO:0000256" key="11">
    <source>
        <dbReference type="ARBA" id="ARBA00022840"/>
    </source>
</evidence>
<dbReference type="GO" id="GO:0005524">
    <property type="term" value="F:ATP binding"/>
    <property type="evidence" value="ECO:0007669"/>
    <property type="project" value="UniProtKB-UniRule"/>
</dbReference>
<dbReference type="FunFam" id="3.40.50.620:FF:000021">
    <property type="entry name" value="Riboflavin biosynthesis protein"/>
    <property type="match status" value="1"/>
</dbReference>
<comment type="catalytic activity">
    <reaction evidence="14 15">
        <text>FMN + ATP + H(+) = FAD + diphosphate</text>
        <dbReference type="Rhea" id="RHEA:17237"/>
        <dbReference type="ChEBI" id="CHEBI:15378"/>
        <dbReference type="ChEBI" id="CHEBI:30616"/>
        <dbReference type="ChEBI" id="CHEBI:33019"/>
        <dbReference type="ChEBI" id="CHEBI:57692"/>
        <dbReference type="ChEBI" id="CHEBI:58210"/>
        <dbReference type="EC" id="2.7.7.2"/>
    </reaction>
</comment>
<keyword evidence="6 15" id="KW-0808">Transferase</keyword>
<feature type="domain" description="Riboflavin kinase" evidence="16">
    <location>
        <begin position="196"/>
        <end position="320"/>
    </location>
</feature>
<gene>
    <name evidence="17" type="ORF">AVDCRST_MAG90-1734</name>
</gene>
<evidence type="ECO:0000256" key="14">
    <source>
        <dbReference type="ARBA" id="ARBA00049494"/>
    </source>
</evidence>
<evidence type="ECO:0000256" key="8">
    <source>
        <dbReference type="ARBA" id="ARBA00022741"/>
    </source>
</evidence>
<evidence type="ECO:0000313" key="17">
    <source>
        <dbReference type="EMBL" id="CAA9336067.1"/>
    </source>
</evidence>
<dbReference type="EMBL" id="CADCUC010000339">
    <property type="protein sequence ID" value="CAA9336067.1"/>
    <property type="molecule type" value="Genomic_DNA"/>
</dbReference>
<keyword evidence="12" id="KW-0511">Multifunctional enzyme</keyword>
<comment type="function">
    <text evidence="1">Catalyzes the phosphorylation of riboflavin to FMN followed by the adenylation of FMN to FAD.</text>
</comment>
<dbReference type="EC" id="2.7.7.2" evidence="15"/>
<evidence type="ECO:0000256" key="3">
    <source>
        <dbReference type="ARBA" id="ARBA00005201"/>
    </source>
</evidence>
<dbReference type="NCBIfam" id="NF004160">
    <property type="entry name" value="PRK05627.1-3"/>
    <property type="match status" value="1"/>
</dbReference>
<keyword evidence="9 15" id="KW-0418">Kinase</keyword>
<dbReference type="GO" id="GO:0009231">
    <property type="term" value="P:riboflavin biosynthetic process"/>
    <property type="evidence" value="ECO:0007669"/>
    <property type="project" value="InterPro"/>
</dbReference>
<dbReference type="InterPro" id="IPR015864">
    <property type="entry name" value="FAD_synthase"/>
</dbReference>
<keyword evidence="5 15" id="KW-0288">FMN</keyword>
<evidence type="ECO:0000256" key="6">
    <source>
        <dbReference type="ARBA" id="ARBA00022679"/>
    </source>
</evidence>
<evidence type="ECO:0000256" key="15">
    <source>
        <dbReference type="PIRNR" id="PIRNR004491"/>
    </source>
</evidence>
<organism evidence="17">
    <name type="scientific">uncultured Microvirga sp</name>
    <dbReference type="NCBI Taxonomy" id="412392"/>
    <lineage>
        <taxon>Bacteria</taxon>
        <taxon>Pseudomonadati</taxon>
        <taxon>Pseudomonadota</taxon>
        <taxon>Alphaproteobacteria</taxon>
        <taxon>Hyphomicrobiales</taxon>
        <taxon>Methylobacteriaceae</taxon>
        <taxon>Microvirga</taxon>
        <taxon>environmental samples</taxon>
    </lineage>
</organism>